<evidence type="ECO:0000313" key="3">
    <source>
        <dbReference type="Proteomes" id="UP001172684"/>
    </source>
</evidence>
<evidence type="ECO:0000256" key="1">
    <source>
        <dbReference type="SAM" id="MobiDB-lite"/>
    </source>
</evidence>
<feature type="compositionally biased region" description="Polar residues" evidence="1">
    <location>
        <begin position="426"/>
        <end position="437"/>
    </location>
</feature>
<dbReference type="Proteomes" id="UP001172684">
    <property type="component" value="Unassembled WGS sequence"/>
</dbReference>
<feature type="compositionally biased region" description="Polar residues" evidence="1">
    <location>
        <begin position="378"/>
        <end position="387"/>
    </location>
</feature>
<gene>
    <name evidence="2" type="ORF">H2201_006839</name>
</gene>
<feature type="region of interest" description="Disordered" evidence="1">
    <location>
        <begin position="216"/>
        <end position="452"/>
    </location>
</feature>
<evidence type="ECO:0008006" key="4">
    <source>
        <dbReference type="Google" id="ProtNLM"/>
    </source>
</evidence>
<protein>
    <recommendedName>
        <fullName evidence="4">Arf-GAP domain-containing protein</fullName>
    </recommendedName>
</protein>
<feature type="compositionally biased region" description="Polar residues" evidence="1">
    <location>
        <begin position="280"/>
        <end position="303"/>
    </location>
</feature>
<organism evidence="2 3">
    <name type="scientific">Coniosporium apollinis</name>
    <dbReference type="NCBI Taxonomy" id="61459"/>
    <lineage>
        <taxon>Eukaryota</taxon>
        <taxon>Fungi</taxon>
        <taxon>Dikarya</taxon>
        <taxon>Ascomycota</taxon>
        <taxon>Pezizomycotina</taxon>
        <taxon>Dothideomycetes</taxon>
        <taxon>Dothideomycetes incertae sedis</taxon>
        <taxon>Coniosporium</taxon>
    </lineage>
</organism>
<proteinExistence type="predicted"/>
<feature type="region of interest" description="Disordered" evidence="1">
    <location>
        <begin position="1"/>
        <end position="27"/>
    </location>
</feature>
<reference evidence="2" key="1">
    <citation type="submission" date="2022-10" db="EMBL/GenBank/DDBJ databases">
        <title>Culturing micro-colonial fungi from biological soil crusts in the Mojave desert and describing Neophaeococcomyces mojavensis, and introducing the new genera and species Taxawa tesnikishii.</title>
        <authorList>
            <person name="Kurbessoian T."/>
            <person name="Stajich J.E."/>
        </authorList>
    </citation>
    <scope>NUCLEOTIDE SEQUENCE</scope>
    <source>
        <strain evidence="2">TK_1</strain>
    </source>
</reference>
<accession>A0ABQ9NPR9</accession>
<evidence type="ECO:0000313" key="2">
    <source>
        <dbReference type="EMBL" id="KAJ9660581.1"/>
    </source>
</evidence>
<comment type="caution">
    <text evidence="2">The sequence shown here is derived from an EMBL/GenBank/DDBJ whole genome shotgun (WGS) entry which is preliminary data.</text>
</comment>
<dbReference type="EMBL" id="JAPDRL010000064">
    <property type="protein sequence ID" value="KAJ9660581.1"/>
    <property type="molecule type" value="Genomic_DNA"/>
</dbReference>
<sequence>MPDFKAITKSGWHPTNISDQSEGGWRSKFKGADQIAGWMGKKKGNPREETLTHQSAALSSLKDPASFGPPPKHINYHGAAAVSHKTTPDRSGLGAPLAQQEVPAQGQVARRPAQQAEEDVEEKPPPGPYRVDTTGLSTTNLPPPPIRRGDTASPLARAPLRSPIAPTAQKPKPNAYTPPAPPAYNEIVEAQPAAAAAAYANQGALKRQGNAGVSVPALGVERTTSPPVAARSGTLPPPPTPVSAAVDTPSPAMNALRTGFSKLSTRPTPPSDAGNGSGGTTWAQKQAALNTANTMRNDPSKVSLSDARDAAATANNFRERHGEQAAAGWKAAGGLNQKYGVTDRLNSYSTTGKPAGSAPHQPTAVSAPVDNENPWANEPSQSASTAETAYKRAPPPLPVPRKRPDLATGSSGASGAPPPIPLGSKPGTSGFQKTGQKTIYAMPPSDGQDFGG</sequence>
<keyword evidence="3" id="KW-1185">Reference proteome</keyword>
<name>A0ABQ9NPR9_9PEZI</name>
<feature type="region of interest" description="Disordered" evidence="1">
    <location>
        <begin position="61"/>
        <end position="183"/>
    </location>
</feature>